<protein>
    <submittedName>
        <fullName evidence="2">Uncharacterized protein</fullName>
    </submittedName>
</protein>
<accession>A0AAV7Z0F9</accession>
<dbReference type="AlphaFoldDB" id="A0AAV7Z0F9"/>
<proteinExistence type="predicted"/>
<gene>
    <name evidence="2" type="ORF">M0812_01568</name>
</gene>
<dbReference type="EMBL" id="JANTQA010000042">
    <property type="protein sequence ID" value="KAJ3434456.1"/>
    <property type="molecule type" value="Genomic_DNA"/>
</dbReference>
<dbReference type="Proteomes" id="UP001146793">
    <property type="component" value="Unassembled WGS sequence"/>
</dbReference>
<evidence type="ECO:0000313" key="3">
    <source>
        <dbReference type="Proteomes" id="UP001146793"/>
    </source>
</evidence>
<comment type="caution">
    <text evidence="2">The sequence shown here is derived from an EMBL/GenBank/DDBJ whole genome shotgun (WGS) entry which is preliminary data.</text>
</comment>
<name>A0AAV7Z0F9_9EUKA</name>
<organism evidence="2 3">
    <name type="scientific">Anaeramoeba flamelloides</name>
    <dbReference type="NCBI Taxonomy" id="1746091"/>
    <lineage>
        <taxon>Eukaryota</taxon>
        <taxon>Metamonada</taxon>
        <taxon>Anaeramoebidae</taxon>
        <taxon>Anaeramoeba</taxon>
    </lineage>
</organism>
<feature type="compositionally biased region" description="Basic residues" evidence="1">
    <location>
        <begin position="158"/>
        <end position="209"/>
    </location>
</feature>
<feature type="compositionally biased region" description="Polar residues" evidence="1">
    <location>
        <begin position="139"/>
        <end position="154"/>
    </location>
</feature>
<reference evidence="2" key="1">
    <citation type="submission" date="2022-08" db="EMBL/GenBank/DDBJ databases">
        <title>Novel sulphate-reducing endosymbionts in the free-living metamonad Anaeramoeba.</title>
        <authorList>
            <person name="Jerlstrom-Hultqvist J."/>
            <person name="Cepicka I."/>
            <person name="Gallot-Lavallee L."/>
            <person name="Salas-Leiva D."/>
            <person name="Curtis B.A."/>
            <person name="Zahonova K."/>
            <person name="Pipaliya S."/>
            <person name="Dacks J."/>
            <person name="Roger A.J."/>
        </authorList>
    </citation>
    <scope>NUCLEOTIDE SEQUENCE</scope>
    <source>
        <strain evidence="2">Busselton2</strain>
    </source>
</reference>
<evidence type="ECO:0000313" key="2">
    <source>
        <dbReference type="EMBL" id="KAJ3434456.1"/>
    </source>
</evidence>
<feature type="region of interest" description="Disordered" evidence="1">
    <location>
        <begin position="139"/>
        <end position="213"/>
    </location>
</feature>
<sequence>MNFSGDLDQLTDLETVKDKFSKLKSFNDRFLVLFSLRPNCFSGISKHHFTKDWITQHKSTMFQDGPTKVKIRKDCISDLSQLAQKTRRTIERGVNTFFKNNYHLTNCSFYSRDWLVFKVPNRKEYSQVKFRTKKRIQQRNSISYTGKNSKTGASESKVHKKKMKKKYQKKKKELRNLKKRMKVRKQMKKTKNKTKKKTKRRTKKSKKKTKVELQQRKRSFQNTDLGAQPMENTQNTKQRKIILREKIINLKKTKNTAKQKPLVGFENNSNKSDFLELKAKTENFTDDLQVFQIPKLEDTNIISFENHSLKNAYKMPVHNFNNEKKSFALNFNSNQNLSQCTTTAINLCENNDSSGTDNLKTNIIGVVENENENENENESINININQNLNSNINTNAQINTNNNPFQKETPLKRKNKHGNTGYTQDLFHINNQEFCEKLLDWNIFENDYLALNDIESKFGLKC</sequence>
<evidence type="ECO:0000256" key="1">
    <source>
        <dbReference type="SAM" id="MobiDB-lite"/>
    </source>
</evidence>